<organism evidence="2 3">
    <name type="scientific">Gossypium mustelinum</name>
    <name type="common">Cotton</name>
    <name type="synonym">Gossypium caicoense</name>
    <dbReference type="NCBI Taxonomy" id="34275"/>
    <lineage>
        <taxon>Eukaryota</taxon>
        <taxon>Viridiplantae</taxon>
        <taxon>Streptophyta</taxon>
        <taxon>Embryophyta</taxon>
        <taxon>Tracheophyta</taxon>
        <taxon>Spermatophyta</taxon>
        <taxon>Magnoliopsida</taxon>
        <taxon>eudicotyledons</taxon>
        <taxon>Gunneridae</taxon>
        <taxon>Pentapetalae</taxon>
        <taxon>rosids</taxon>
        <taxon>malvids</taxon>
        <taxon>Malvales</taxon>
        <taxon>Malvaceae</taxon>
        <taxon>Malvoideae</taxon>
        <taxon>Gossypium</taxon>
    </lineage>
</organism>
<dbReference type="AlphaFoldDB" id="A0A5D2SRV7"/>
<sequence>MKCKAPTFLILCLFVYFYVRERERVAGEWKGKAPLIYLLFVKVGGERVDGQVIDNHLIQANSSLIQSYIKELFLG</sequence>
<evidence type="ECO:0000313" key="3">
    <source>
        <dbReference type="Proteomes" id="UP000323597"/>
    </source>
</evidence>
<evidence type="ECO:0000256" key="1">
    <source>
        <dbReference type="SAM" id="SignalP"/>
    </source>
</evidence>
<protein>
    <submittedName>
        <fullName evidence="2">Uncharacterized protein</fullName>
    </submittedName>
</protein>
<accession>A0A5D2SRV7</accession>
<gene>
    <name evidence="2" type="ORF">E1A91_D11G138300v1</name>
</gene>
<keyword evidence="3" id="KW-1185">Reference proteome</keyword>
<proteinExistence type="predicted"/>
<feature type="chain" id="PRO_5023002356" evidence="1">
    <location>
        <begin position="23"/>
        <end position="75"/>
    </location>
</feature>
<dbReference type="EMBL" id="CM017659">
    <property type="protein sequence ID" value="TYI55392.1"/>
    <property type="molecule type" value="Genomic_DNA"/>
</dbReference>
<keyword evidence="1" id="KW-0732">Signal</keyword>
<dbReference type="Proteomes" id="UP000323597">
    <property type="component" value="Chromosome D11"/>
</dbReference>
<name>A0A5D2SRV7_GOSMU</name>
<feature type="signal peptide" evidence="1">
    <location>
        <begin position="1"/>
        <end position="22"/>
    </location>
</feature>
<reference evidence="2 3" key="1">
    <citation type="submission" date="2019-07" db="EMBL/GenBank/DDBJ databases">
        <title>WGS assembly of Gossypium mustelinum.</title>
        <authorList>
            <person name="Chen Z.J."/>
            <person name="Sreedasyam A."/>
            <person name="Ando A."/>
            <person name="Song Q."/>
            <person name="De L."/>
            <person name="Hulse-Kemp A."/>
            <person name="Ding M."/>
            <person name="Ye W."/>
            <person name="Kirkbride R."/>
            <person name="Jenkins J."/>
            <person name="Plott C."/>
            <person name="Lovell J."/>
            <person name="Lin Y.-M."/>
            <person name="Vaughn R."/>
            <person name="Liu B."/>
            <person name="Li W."/>
            <person name="Simpson S."/>
            <person name="Scheffler B."/>
            <person name="Saski C."/>
            <person name="Grover C."/>
            <person name="Hu G."/>
            <person name="Conover J."/>
            <person name="Carlson J."/>
            <person name="Shu S."/>
            <person name="Boston L."/>
            <person name="Williams M."/>
            <person name="Peterson D."/>
            <person name="Mcgee K."/>
            <person name="Jones D."/>
            <person name="Wendel J."/>
            <person name="Stelly D."/>
            <person name="Grimwood J."/>
            <person name="Schmutz J."/>
        </authorList>
    </citation>
    <scope>NUCLEOTIDE SEQUENCE [LARGE SCALE GENOMIC DNA]</scope>
    <source>
        <strain evidence="2">1408120.09</strain>
    </source>
</reference>
<evidence type="ECO:0000313" key="2">
    <source>
        <dbReference type="EMBL" id="TYI55392.1"/>
    </source>
</evidence>